<evidence type="ECO:0000313" key="4">
    <source>
        <dbReference type="EMBL" id="TKJ44198.1"/>
    </source>
</evidence>
<dbReference type="EMBL" id="NJBO01000001">
    <property type="protein sequence ID" value="TKJ44198.1"/>
    <property type="molecule type" value="Genomic_DNA"/>
</dbReference>
<dbReference type="Proteomes" id="UP000317778">
    <property type="component" value="Unassembled WGS sequence"/>
</dbReference>
<dbReference type="GO" id="GO:0005829">
    <property type="term" value="C:cytosol"/>
    <property type="evidence" value="ECO:0007669"/>
    <property type="project" value="TreeGrafter"/>
</dbReference>
<accession>A0A532VAK0</accession>
<dbReference type="PANTHER" id="PTHR46124">
    <property type="entry name" value="D-AMINOACYL-TRNA DEACYLASE"/>
    <property type="match status" value="1"/>
</dbReference>
<dbReference type="SUPFAM" id="SSF51556">
    <property type="entry name" value="Metallo-dependent hydrolases"/>
    <property type="match status" value="1"/>
</dbReference>
<evidence type="ECO:0000256" key="3">
    <source>
        <dbReference type="PIRSR" id="PIRSR005902-1"/>
    </source>
</evidence>
<sequence>MVGIRYIDAHAHLFGRDREDINDAQLRIGRAAELGVTIIAIAQVPRFWEATLKLAEKHDNLFVVLAAAHPDDSMTETFERLVRLCRDEPRVVGIGEIGLDYRQGKPPDLARRKDQLCEHIQIAREVNLPIVIHDGKATNDVLKILDEEAASDVGGMIHFFTGTPRQAQRAIELGFFISFGGPHTYAKPLAELVRIVPLESVLVETDSPMLAPPKHHKDEANEPALVVDVMRGIAEVRGMNPEELREATTANAIRLFRLDED</sequence>
<feature type="binding site" evidence="3">
    <location>
        <position position="133"/>
    </location>
    <ligand>
        <name>a divalent metal cation</name>
        <dbReference type="ChEBI" id="CHEBI:60240"/>
        <label>2</label>
    </ligand>
</feature>
<keyword evidence="1 3" id="KW-0479">Metal-binding</keyword>
<dbReference type="FunFam" id="3.20.20.140:FF:000005">
    <property type="entry name" value="TatD family hydrolase"/>
    <property type="match status" value="1"/>
</dbReference>
<dbReference type="GO" id="GO:0016788">
    <property type="term" value="F:hydrolase activity, acting on ester bonds"/>
    <property type="evidence" value="ECO:0007669"/>
    <property type="project" value="InterPro"/>
</dbReference>
<dbReference type="GO" id="GO:0046872">
    <property type="term" value="F:metal ion binding"/>
    <property type="evidence" value="ECO:0007669"/>
    <property type="project" value="UniProtKB-KW"/>
</dbReference>
<feature type="binding site" evidence="3">
    <location>
        <position position="12"/>
    </location>
    <ligand>
        <name>a divalent metal cation</name>
        <dbReference type="ChEBI" id="CHEBI:60240"/>
        <label>1</label>
    </ligand>
</feature>
<gene>
    <name evidence="4" type="ORF">CEE36_00190</name>
</gene>
<comment type="caution">
    <text evidence="4">The sequence shown here is derived from an EMBL/GenBank/DDBJ whole genome shotgun (WGS) entry which is preliminary data.</text>
</comment>
<proteinExistence type="predicted"/>
<keyword evidence="2 4" id="KW-0378">Hydrolase</keyword>
<dbReference type="InterPro" id="IPR032466">
    <property type="entry name" value="Metal_Hydrolase"/>
</dbReference>
<dbReference type="AlphaFoldDB" id="A0A532VAK0"/>
<organism evidence="4 5">
    <name type="scientific">candidate division TA06 bacterium B3_TA06</name>
    <dbReference type="NCBI Taxonomy" id="2012487"/>
    <lineage>
        <taxon>Bacteria</taxon>
        <taxon>Bacteria division TA06</taxon>
    </lineage>
</organism>
<feature type="binding site" evidence="3">
    <location>
        <position position="206"/>
    </location>
    <ligand>
        <name>a divalent metal cation</name>
        <dbReference type="ChEBI" id="CHEBI:60240"/>
        <label>1</label>
    </ligand>
</feature>
<dbReference type="PIRSF" id="PIRSF005902">
    <property type="entry name" value="DNase_TatD"/>
    <property type="match status" value="1"/>
</dbReference>
<evidence type="ECO:0000313" key="5">
    <source>
        <dbReference type="Proteomes" id="UP000317778"/>
    </source>
</evidence>
<evidence type="ECO:0000256" key="2">
    <source>
        <dbReference type="ARBA" id="ARBA00022801"/>
    </source>
</evidence>
<dbReference type="InterPro" id="IPR001130">
    <property type="entry name" value="TatD-like"/>
</dbReference>
<dbReference type="PANTHER" id="PTHR46124:SF2">
    <property type="entry name" value="D-AMINOACYL-TRNA DEACYLASE"/>
    <property type="match status" value="1"/>
</dbReference>
<feature type="binding site" evidence="3">
    <location>
        <position position="10"/>
    </location>
    <ligand>
        <name>a divalent metal cation</name>
        <dbReference type="ChEBI" id="CHEBI:60240"/>
        <label>1</label>
    </ligand>
</feature>
<dbReference type="Pfam" id="PF01026">
    <property type="entry name" value="TatD_DNase"/>
    <property type="match status" value="1"/>
</dbReference>
<feature type="binding site" evidence="3">
    <location>
        <position position="158"/>
    </location>
    <ligand>
        <name>a divalent metal cation</name>
        <dbReference type="ChEBI" id="CHEBI:60240"/>
        <label>2</label>
    </ligand>
</feature>
<protein>
    <submittedName>
        <fullName evidence="4">Hydrolase TatD</fullName>
    </submittedName>
</protein>
<dbReference type="CDD" id="cd01310">
    <property type="entry name" value="TatD_DNAse"/>
    <property type="match status" value="1"/>
</dbReference>
<dbReference type="Gene3D" id="3.20.20.140">
    <property type="entry name" value="Metal-dependent hydrolases"/>
    <property type="match status" value="1"/>
</dbReference>
<reference evidence="4 5" key="1">
    <citation type="submission" date="2017-06" db="EMBL/GenBank/DDBJ databases">
        <title>Novel microbial phyla capable of carbon fixation and sulfur reduction in deep-sea sediments.</title>
        <authorList>
            <person name="Huang J."/>
            <person name="Baker B."/>
            <person name="Wang Y."/>
        </authorList>
    </citation>
    <scope>NUCLEOTIDE SEQUENCE [LARGE SCALE GENOMIC DNA]</scope>
    <source>
        <strain evidence="4">B3_TA06</strain>
    </source>
</reference>
<name>A0A532VAK0_UNCT6</name>
<evidence type="ECO:0000256" key="1">
    <source>
        <dbReference type="ARBA" id="ARBA00022723"/>
    </source>
</evidence>
<feature type="binding site" evidence="3">
    <location>
        <position position="96"/>
    </location>
    <ligand>
        <name>a divalent metal cation</name>
        <dbReference type="ChEBI" id="CHEBI:60240"/>
        <label>1</label>
    </ligand>
</feature>